<organism evidence="4 5">
    <name type="scientific">Cherax quadricarinatus</name>
    <name type="common">Australian red claw crayfish</name>
    <dbReference type="NCBI Taxonomy" id="27406"/>
    <lineage>
        <taxon>Eukaryota</taxon>
        <taxon>Metazoa</taxon>
        <taxon>Ecdysozoa</taxon>
        <taxon>Arthropoda</taxon>
        <taxon>Crustacea</taxon>
        <taxon>Multicrustacea</taxon>
        <taxon>Malacostraca</taxon>
        <taxon>Eumalacostraca</taxon>
        <taxon>Eucarida</taxon>
        <taxon>Decapoda</taxon>
        <taxon>Pleocyemata</taxon>
        <taxon>Astacidea</taxon>
        <taxon>Parastacoidea</taxon>
        <taxon>Parastacidae</taxon>
        <taxon>Cherax</taxon>
    </lineage>
</organism>
<reference evidence="4 5" key="1">
    <citation type="journal article" date="2024" name="BMC Genomics">
        <title>Genome assembly of redclaw crayfish (Cherax quadricarinatus) provides insights into its immune adaptation and hypoxia tolerance.</title>
        <authorList>
            <person name="Liu Z."/>
            <person name="Zheng J."/>
            <person name="Li H."/>
            <person name="Fang K."/>
            <person name="Wang S."/>
            <person name="He J."/>
            <person name="Zhou D."/>
            <person name="Weng S."/>
            <person name="Chi M."/>
            <person name="Gu Z."/>
            <person name="He J."/>
            <person name="Li F."/>
            <person name="Wang M."/>
        </authorList>
    </citation>
    <scope>NUCLEOTIDE SEQUENCE [LARGE SCALE GENOMIC DNA]</scope>
    <source>
        <strain evidence="4">ZL_2023a</strain>
    </source>
</reference>
<keyword evidence="1 2" id="KW-0193">Cuticle</keyword>
<dbReference type="GO" id="GO:0042302">
    <property type="term" value="F:structural constituent of cuticle"/>
    <property type="evidence" value="ECO:0007669"/>
    <property type="project" value="UniProtKB-UniRule"/>
</dbReference>
<comment type="caution">
    <text evidence="4">The sequence shown here is derived from an EMBL/GenBank/DDBJ whole genome shotgun (WGS) entry which is preliminary data.</text>
</comment>
<proteinExistence type="predicted"/>
<evidence type="ECO:0000313" key="5">
    <source>
        <dbReference type="Proteomes" id="UP001445076"/>
    </source>
</evidence>
<feature type="compositionally biased region" description="Basic and acidic residues" evidence="3">
    <location>
        <begin position="78"/>
        <end position="88"/>
    </location>
</feature>
<dbReference type="PANTHER" id="PTHR12236">
    <property type="entry name" value="STRUCTURAL CONTITUENT OF CUTICLE"/>
    <property type="match status" value="1"/>
</dbReference>
<dbReference type="InterPro" id="IPR051217">
    <property type="entry name" value="Insect_Cuticle_Struc_Prot"/>
</dbReference>
<dbReference type="GO" id="GO:0005615">
    <property type="term" value="C:extracellular space"/>
    <property type="evidence" value="ECO:0007669"/>
    <property type="project" value="TreeGrafter"/>
</dbReference>
<accession>A0AAW0W333</accession>
<dbReference type="EMBL" id="JARKIK010000088">
    <property type="protein sequence ID" value="KAK8723833.1"/>
    <property type="molecule type" value="Genomic_DNA"/>
</dbReference>
<feature type="compositionally biased region" description="Low complexity" evidence="3">
    <location>
        <begin position="101"/>
        <end position="128"/>
    </location>
</feature>
<feature type="region of interest" description="Disordered" evidence="3">
    <location>
        <begin position="1"/>
        <end position="53"/>
    </location>
</feature>
<dbReference type="GO" id="GO:0031012">
    <property type="term" value="C:extracellular matrix"/>
    <property type="evidence" value="ECO:0007669"/>
    <property type="project" value="TreeGrafter"/>
</dbReference>
<dbReference type="PANTHER" id="PTHR12236:SF79">
    <property type="entry name" value="CUTICULAR PROTEIN 50CB-RELATED"/>
    <property type="match status" value="1"/>
</dbReference>
<evidence type="ECO:0000256" key="1">
    <source>
        <dbReference type="ARBA" id="ARBA00022460"/>
    </source>
</evidence>
<evidence type="ECO:0008006" key="6">
    <source>
        <dbReference type="Google" id="ProtNLM"/>
    </source>
</evidence>
<name>A0AAW0W333_CHEQU</name>
<evidence type="ECO:0000256" key="2">
    <source>
        <dbReference type="PROSITE-ProRule" id="PRU00497"/>
    </source>
</evidence>
<dbReference type="PROSITE" id="PS51155">
    <property type="entry name" value="CHIT_BIND_RR_2"/>
    <property type="match status" value="1"/>
</dbReference>
<keyword evidence="5" id="KW-1185">Reference proteome</keyword>
<gene>
    <name evidence="4" type="ORF">OTU49_011566</name>
</gene>
<dbReference type="AlphaFoldDB" id="A0AAW0W333"/>
<evidence type="ECO:0000256" key="3">
    <source>
        <dbReference type="SAM" id="MobiDB-lite"/>
    </source>
</evidence>
<feature type="compositionally biased region" description="Polar residues" evidence="3">
    <location>
        <begin position="89"/>
        <end position="99"/>
    </location>
</feature>
<dbReference type="PROSITE" id="PS00233">
    <property type="entry name" value="CHIT_BIND_RR_1"/>
    <property type="match status" value="1"/>
</dbReference>
<sequence length="186" mass="19840">MGAADSSPGVTPPGILFSYGVHDEKTGNSFAHQQTKDDSSTAGEYRVALPDGRTQIVSYTADKNGYKAVVTYEGVAVHPDDPPKDSKNTEAASQRTTHPSGHATHPPGHATHPPGHATHPSGHAAHPSGHVTDPSNHLDSVLEHPLLVKPRPQPVHPRPKAINFNSPFHTLQDKVLHQPLQSPVHS</sequence>
<dbReference type="Proteomes" id="UP001445076">
    <property type="component" value="Unassembled WGS sequence"/>
</dbReference>
<dbReference type="InterPro" id="IPR000618">
    <property type="entry name" value="Insect_cuticle"/>
</dbReference>
<feature type="non-terminal residue" evidence="4">
    <location>
        <position position="186"/>
    </location>
</feature>
<dbReference type="Pfam" id="PF00379">
    <property type="entry name" value="Chitin_bind_4"/>
    <property type="match status" value="1"/>
</dbReference>
<protein>
    <recommendedName>
        <fullName evidence="6">Cuticle protein</fullName>
    </recommendedName>
</protein>
<feature type="region of interest" description="Disordered" evidence="3">
    <location>
        <begin position="76"/>
        <end position="165"/>
    </location>
</feature>
<dbReference type="InterPro" id="IPR031311">
    <property type="entry name" value="CHIT_BIND_RR_consensus"/>
</dbReference>
<evidence type="ECO:0000313" key="4">
    <source>
        <dbReference type="EMBL" id="KAK8723833.1"/>
    </source>
</evidence>